<sequence length="134" mass="15935">MENKTIDAIGFDEYTDTVNQIEKINEQINKENRSLTKDEAEKIITLLIRLLEFENVKVEIQKSDSNTYWAKTKNNEYNCFLTDDLPSDFEITSIDGKRKINSSYLINKSFKHQLSIDLDKEWYITLIDNWLRQF</sequence>
<comment type="caution">
    <text evidence="2">The sequence shown here is derived from an EMBL/GenBank/DDBJ whole genome shotgun (WGS) entry which is preliminary data.</text>
</comment>
<evidence type="ECO:0000313" key="2">
    <source>
        <dbReference type="EMBL" id="MDB6261172.1"/>
    </source>
</evidence>
<reference evidence="2" key="2">
    <citation type="submission" date="2022-10" db="EMBL/GenBank/DDBJ databases">
        <authorList>
            <person name="Kostovova I."/>
            <person name="Moravkova M."/>
            <person name="Pechar R."/>
        </authorList>
    </citation>
    <scope>NUCLEOTIDE SEQUENCE</scope>
    <source>
        <strain evidence="2">M356A</strain>
    </source>
</reference>
<keyword evidence="1" id="KW-0175">Coiled coil</keyword>
<dbReference type="AlphaFoldDB" id="A0A9X3W860"/>
<dbReference type="RefSeq" id="WP_271869471.1">
    <property type="nucleotide sequence ID" value="NZ_JAOTGU010000001.1"/>
</dbReference>
<evidence type="ECO:0000256" key="1">
    <source>
        <dbReference type="SAM" id="Coils"/>
    </source>
</evidence>
<reference evidence="2" key="1">
    <citation type="journal article" date="2022" name="Microorganisms">
        <title>Antibiotic Susceptibility, Resistance Gene Determinants and Corresponding Genomic Regions in Lactobacillus amylovorus Isolates Derived from Wild Boars and Domestic Pigs.</title>
        <authorList>
            <person name="Moravkova M."/>
            <person name="Kostovova I."/>
            <person name="Kavanova K."/>
            <person name="Pechar R."/>
            <person name="Stanek S."/>
            <person name="Brychta A."/>
            <person name="Zeman M."/>
            <person name="Kubasova T."/>
        </authorList>
    </citation>
    <scope>NUCLEOTIDE SEQUENCE</scope>
    <source>
        <strain evidence="2">M356A</strain>
    </source>
</reference>
<evidence type="ECO:0000313" key="3">
    <source>
        <dbReference type="Proteomes" id="UP001143700"/>
    </source>
</evidence>
<name>A0A9X3W860_LACAM</name>
<organism evidence="2 3">
    <name type="scientific">Lactobacillus amylovorus</name>
    <dbReference type="NCBI Taxonomy" id="1604"/>
    <lineage>
        <taxon>Bacteria</taxon>
        <taxon>Bacillati</taxon>
        <taxon>Bacillota</taxon>
        <taxon>Bacilli</taxon>
        <taxon>Lactobacillales</taxon>
        <taxon>Lactobacillaceae</taxon>
        <taxon>Lactobacillus</taxon>
    </lineage>
</organism>
<dbReference type="EMBL" id="JAOTGU010000001">
    <property type="protein sequence ID" value="MDB6261172.1"/>
    <property type="molecule type" value="Genomic_DNA"/>
</dbReference>
<proteinExistence type="predicted"/>
<feature type="coiled-coil region" evidence="1">
    <location>
        <begin position="11"/>
        <end position="41"/>
    </location>
</feature>
<gene>
    <name evidence="2" type="ORF">ODV15_01030</name>
</gene>
<protein>
    <submittedName>
        <fullName evidence="2">Uncharacterized protein</fullName>
    </submittedName>
</protein>
<dbReference type="Proteomes" id="UP001143700">
    <property type="component" value="Unassembled WGS sequence"/>
</dbReference>
<accession>A0A9X3W860</accession>